<evidence type="ECO:0000313" key="3">
    <source>
        <dbReference type="Proteomes" id="UP000299102"/>
    </source>
</evidence>
<comment type="caution">
    <text evidence="2">The sequence shown here is derived from an EMBL/GenBank/DDBJ whole genome shotgun (WGS) entry which is preliminary data.</text>
</comment>
<dbReference type="Proteomes" id="UP000299102">
    <property type="component" value="Unassembled WGS sequence"/>
</dbReference>
<proteinExistence type="predicted"/>
<name>A0A4C1WL25_EUMVA</name>
<reference evidence="2 3" key="1">
    <citation type="journal article" date="2019" name="Commun. Biol.">
        <title>The bagworm genome reveals a unique fibroin gene that provides high tensile strength.</title>
        <authorList>
            <person name="Kono N."/>
            <person name="Nakamura H."/>
            <person name="Ohtoshi R."/>
            <person name="Tomita M."/>
            <person name="Numata K."/>
            <person name="Arakawa K."/>
        </authorList>
    </citation>
    <scope>NUCLEOTIDE SEQUENCE [LARGE SCALE GENOMIC DNA]</scope>
</reference>
<gene>
    <name evidence="2" type="ORF">EVAR_21287_1</name>
</gene>
<sequence length="180" mass="20173">MILILRKSKFKISATYLTGVTLTEPRLRVSLSLDCDCAQRRRASRRPPRPGPARTRTTAAPRPPSGTEYTFKTRVYMSENTMEHHESRGRDYRGVDLYVCIVEPAIPDTRAGVESRVHGCGCRHGVASKMICGGETEGDKDHGPVYKMVTTAPRMTTAAFINVEHCIHYRRRSPQASLIL</sequence>
<evidence type="ECO:0000256" key="1">
    <source>
        <dbReference type="SAM" id="MobiDB-lite"/>
    </source>
</evidence>
<dbReference type="EMBL" id="BGZK01000596">
    <property type="protein sequence ID" value="GBP52156.1"/>
    <property type="molecule type" value="Genomic_DNA"/>
</dbReference>
<keyword evidence="3" id="KW-1185">Reference proteome</keyword>
<evidence type="ECO:0000313" key="2">
    <source>
        <dbReference type="EMBL" id="GBP52156.1"/>
    </source>
</evidence>
<protein>
    <submittedName>
        <fullName evidence="2">Uncharacterized protein</fullName>
    </submittedName>
</protein>
<accession>A0A4C1WL25</accession>
<feature type="region of interest" description="Disordered" evidence="1">
    <location>
        <begin position="40"/>
        <end position="68"/>
    </location>
</feature>
<dbReference type="AlphaFoldDB" id="A0A4C1WL25"/>
<organism evidence="2 3">
    <name type="scientific">Eumeta variegata</name>
    <name type="common">Bagworm moth</name>
    <name type="synonym">Eumeta japonica</name>
    <dbReference type="NCBI Taxonomy" id="151549"/>
    <lineage>
        <taxon>Eukaryota</taxon>
        <taxon>Metazoa</taxon>
        <taxon>Ecdysozoa</taxon>
        <taxon>Arthropoda</taxon>
        <taxon>Hexapoda</taxon>
        <taxon>Insecta</taxon>
        <taxon>Pterygota</taxon>
        <taxon>Neoptera</taxon>
        <taxon>Endopterygota</taxon>
        <taxon>Lepidoptera</taxon>
        <taxon>Glossata</taxon>
        <taxon>Ditrysia</taxon>
        <taxon>Tineoidea</taxon>
        <taxon>Psychidae</taxon>
        <taxon>Oiketicinae</taxon>
        <taxon>Eumeta</taxon>
    </lineage>
</organism>